<name>A0A2W5TBZ5_9BACT</name>
<protein>
    <recommendedName>
        <fullName evidence="3">Energy transducer TonB</fullName>
    </recommendedName>
</protein>
<organism evidence="1 2">
    <name type="scientific">Archangium gephyra</name>
    <dbReference type="NCBI Taxonomy" id="48"/>
    <lineage>
        <taxon>Bacteria</taxon>
        <taxon>Pseudomonadati</taxon>
        <taxon>Myxococcota</taxon>
        <taxon>Myxococcia</taxon>
        <taxon>Myxococcales</taxon>
        <taxon>Cystobacterineae</taxon>
        <taxon>Archangiaceae</taxon>
        <taxon>Archangium</taxon>
    </lineage>
</organism>
<dbReference type="EMBL" id="QFQP01000019">
    <property type="protein sequence ID" value="PZR09926.1"/>
    <property type="molecule type" value="Genomic_DNA"/>
</dbReference>
<evidence type="ECO:0000313" key="2">
    <source>
        <dbReference type="Proteomes" id="UP000249061"/>
    </source>
</evidence>
<evidence type="ECO:0000313" key="1">
    <source>
        <dbReference type="EMBL" id="PZR09926.1"/>
    </source>
</evidence>
<proteinExistence type="predicted"/>
<dbReference type="NCBIfam" id="NF033768">
    <property type="entry name" value="myxo_SS_tail"/>
    <property type="match status" value="1"/>
</dbReference>
<dbReference type="InterPro" id="IPR049806">
    <property type="entry name" value="MasK-like_C"/>
</dbReference>
<comment type="caution">
    <text evidence="1">The sequence shown here is derived from an EMBL/GenBank/DDBJ whole genome shotgun (WGS) entry which is preliminary data.</text>
</comment>
<reference evidence="1 2" key="1">
    <citation type="submission" date="2017-08" db="EMBL/GenBank/DDBJ databases">
        <title>Infants hospitalized years apart are colonized by the same room-sourced microbial strains.</title>
        <authorList>
            <person name="Brooks B."/>
            <person name="Olm M.R."/>
            <person name="Firek B.A."/>
            <person name="Baker R."/>
            <person name="Thomas B.C."/>
            <person name="Morowitz M.J."/>
            <person name="Banfield J.F."/>
        </authorList>
    </citation>
    <scope>NUCLEOTIDE SEQUENCE [LARGE SCALE GENOMIC DNA]</scope>
    <source>
        <strain evidence="1">S2_003_000_R2_14</strain>
    </source>
</reference>
<evidence type="ECO:0008006" key="3">
    <source>
        <dbReference type="Google" id="ProtNLM"/>
    </source>
</evidence>
<sequence>MLNAFVISLALAADPAPEKQNTDAMKNVMKDAISQQNDGPDVSKLPFTPDSIKQVVMHYQPKIQGCYEDHLANKKKAPEGLLKSTFTITPEGLVKSAKINKKTSTLRDPGLHDCVIAVISTMNFPKPPDGKDHPIEFPFNLKAVH</sequence>
<gene>
    <name evidence="1" type="ORF">DI536_21250</name>
</gene>
<dbReference type="AlphaFoldDB" id="A0A2W5TBZ5"/>
<accession>A0A2W5TBZ5</accession>
<dbReference type="Proteomes" id="UP000249061">
    <property type="component" value="Unassembled WGS sequence"/>
</dbReference>